<reference evidence="3" key="1">
    <citation type="submission" date="2020-03" db="EMBL/GenBank/DDBJ databases">
        <authorList>
            <person name="Weist P."/>
        </authorList>
    </citation>
    <scope>NUCLEOTIDE SEQUENCE</scope>
</reference>
<evidence type="ECO:0000313" key="4">
    <source>
        <dbReference type="Proteomes" id="UP001153269"/>
    </source>
</evidence>
<feature type="domain" description="MAM" evidence="2">
    <location>
        <begin position="26"/>
        <end position="99"/>
    </location>
</feature>
<dbReference type="GO" id="GO:0016020">
    <property type="term" value="C:membrane"/>
    <property type="evidence" value="ECO:0007669"/>
    <property type="project" value="InterPro"/>
</dbReference>
<dbReference type="AlphaFoldDB" id="A0A9N7UBM1"/>
<dbReference type="Gene3D" id="2.60.120.200">
    <property type="match status" value="1"/>
</dbReference>
<dbReference type="Proteomes" id="UP001153269">
    <property type="component" value="Unassembled WGS sequence"/>
</dbReference>
<dbReference type="Pfam" id="PF00629">
    <property type="entry name" value="MAM"/>
    <property type="match status" value="1"/>
</dbReference>
<feature type="compositionally biased region" description="Basic and acidic residues" evidence="1">
    <location>
        <begin position="182"/>
        <end position="196"/>
    </location>
</feature>
<sequence>MSDLKTVARPMSPQDRNNSHVILKMTDAHGYSILIETKNNLNISSAARLVSLPQPAGQICVSFWHHIFGNSIGTLKFIVKHPGEPETLVVWMRCGTQEDTEEARYNHLCHNYHHHNSNHQCHHHHHQHHSGNSQPCVKEDYEQEHNERNRQHRHHQHIPTLTHNAEHYPVHNQHNYHHHHGRDRDKERDRERHKDR</sequence>
<evidence type="ECO:0000256" key="1">
    <source>
        <dbReference type="SAM" id="MobiDB-lite"/>
    </source>
</evidence>
<feature type="region of interest" description="Disordered" evidence="1">
    <location>
        <begin position="173"/>
        <end position="196"/>
    </location>
</feature>
<evidence type="ECO:0000313" key="3">
    <source>
        <dbReference type="EMBL" id="CAB1428061.1"/>
    </source>
</evidence>
<feature type="compositionally biased region" description="Basic residues" evidence="1">
    <location>
        <begin position="117"/>
        <end position="129"/>
    </location>
</feature>
<dbReference type="InterPro" id="IPR000998">
    <property type="entry name" value="MAM_dom"/>
</dbReference>
<comment type="caution">
    <text evidence="3">The sequence shown here is derived from an EMBL/GenBank/DDBJ whole genome shotgun (WGS) entry which is preliminary data.</text>
</comment>
<evidence type="ECO:0000259" key="2">
    <source>
        <dbReference type="Pfam" id="PF00629"/>
    </source>
</evidence>
<gene>
    <name evidence="3" type="ORF">PLEPLA_LOCUS16015</name>
</gene>
<feature type="region of interest" description="Disordered" evidence="1">
    <location>
        <begin position="117"/>
        <end position="136"/>
    </location>
</feature>
<keyword evidence="4" id="KW-1185">Reference proteome</keyword>
<dbReference type="EMBL" id="CADEAL010001016">
    <property type="protein sequence ID" value="CAB1428061.1"/>
    <property type="molecule type" value="Genomic_DNA"/>
</dbReference>
<accession>A0A9N7UBM1</accession>
<name>A0A9N7UBM1_PLEPL</name>
<dbReference type="InterPro" id="IPR013320">
    <property type="entry name" value="ConA-like_dom_sf"/>
</dbReference>
<dbReference type="SUPFAM" id="SSF49899">
    <property type="entry name" value="Concanavalin A-like lectins/glucanases"/>
    <property type="match status" value="1"/>
</dbReference>
<proteinExistence type="predicted"/>
<protein>
    <recommendedName>
        <fullName evidence="2">MAM domain-containing protein</fullName>
    </recommendedName>
</protein>
<organism evidence="3 4">
    <name type="scientific">Pleuronectes platessa</name>
    <name type="common">European plaice</name>
    <dbReference type="NCBI Taxonomy" id="8262"/>
    <lineage>
        <taxon>Eukaryota</taxon>
        <taxon>Metazoa</taxon>
        <taxon>Chordata</taxon>
        <taxon>Craniata</taxon>
        <taxon>Vertebrata</taxon>
        <taxon>Euteleostomi</taxon>
        <taxon>Actinopterygii</taxon>
        <taxon>Neopterygii</taxon>
        <taxon>Teleostei</taxon>
        <taxon>Neoteleostei</taxon>
        <taxon>Acanthomorphata</taxon>
        <taxon>Carangaria</taxon>
        <taxon>Pleuronectiformes</taxon>
        <taxon>Pleuronectoidei</taxon>
        <taxon>Pleuronectidae</taxon>
        <taxon>Pleuronectes</taxon>
    </lineage>
</organism>